<dbReference type="KEGG" id="buo:BRPE64_ACDS20620"/>
<gene>
    <name evidence="13" type="ORF">BRPE64_ACDS20620</name>
</gene>
<dbReference type="InterPro" id="IPR014027">
    <property type="entry name" value="UDP-Glc/GDP-Man_DH_C"/>
</dbReference>
<feature type="binding site" evidence="11">
    <location>
        <position position="30"/>
    </location>
    <ligand>
        <name>NAD(+)</name>
        <dbReference type="ChEBI" id="CHEBI:57540"/>
    </ligand>
</feature>
<dbReference type="GO" id="GO:0000271">
    <property type="term" value="P:polysaccharide biosynthetic process"/>
    <property type="evidence" value="ECO:0007669"/>
    <property type="project" value="InterPro"/>
</dbReference>
<keyword evidence="5 8" id="KW-0560">Oxidoreductase</keyword>
<accession>R4WXM5</accession>
<evidence type="ECO:0000256" key="1">
    <source>
        <dbReference type="ARBA" id="ARBA00004701"/>
    </source>
</evidence>
<dbReference type="SMART" id="SM00984">
    <property type="entry name" value="UDPG_MGDP_dh_C"/>
    <property type="match status" value="1"/>
</dbReference>
<dbReference type="PROSITE" id="PS51257">
    <property type="entry name" value="PROKAR_LIPOPROTEIN"/>
    <property type="match status" value="1"/>
</dbReference>
<sequence length="467" mass="51704">MKVTIVGTGYVGLVTGACLAEIGNDVFCLDVDPRKIEILNNGGVPIHEPGLQEMLKRTRAAGRIQFSTDVKAAVEHGEIQFIAVGTPPDEDGSADLQYVLAAARNIGRYSNGFKVIVDKSTVPVGTALQVRRVVEEELKARGLEGSDKHGFSVVSNPEFLKEGAAVDDFMRPDRIVIGLDDDRAGDIAREKMKRLYAPFNRNHERTLYMDVRSAEFTKYAANAMLATRISFMNDLSNLADTVGADIESVRRGIGSDPRIGYHFLYAGCGYGGSCFPKDVQALAQTARENGHTLRVLEAVEAVNHDQKEVLVNKIVKRMGEDLRGRTFAVWGLAFKPNTDDMREASSRRIIEALLQRGASVRAYDPVAREEAERVLALDLADRPDDMKRLHFMKTQQDALTGADALVIVTEWKEFKSPDFGHLKSELKTPVIFDGRNLYEPESMSELGIDYYAIGRPHVELDRNGSRS</sequence>
<comment type="similarity">
    <text evidence="2 8">Belongs to the UDP-glucose/GDP-mannose dehydrogenase family.</text>
</comment>
<evidence type="ECO:0000256" key="10">
    <source>
        <dbReference type="PIRSR" id="PIRSR500134-2"/>
    </source>
</evidence>
<reference evidence="13 14" key="2">
    <citation type="journal article" date="2018" name="Int. J. Syst. Evol. Microbiol.">
        <title>Burkholderia insecticola sp. nov., a gut symbiotic bacterium of the bean bug Riptortus pedestris.</title>
        <authorList>
            <person name="Takeshita K."/>
            <person name="Tamaki H."/>
            <person name="Ohbayashi T."/>
            <person name="Meng X.-Y."/>
            <person name="Sone T."/>
            <person name="Mitani Y."/>
            <person name="Peeters C."/>
            <person name="Kikuchi Y."/>
            <person name="Vandamme P."/>
        </authorList>
    </citation>
    <scope>NUCLEOTIDE SEQUENCE [LARGE SCALE GENOMIC DNA]</scope>
    <source>
        <strain evidence="13">RPE64</strain>
    </source>
</reference>
<feature type="binding site" evidence="10">
    <location>
        <position position="218"/>
    </location>
    <ligand>
        <name>substrate</name>
    </ligand>
</feature>
<evidence type="ECO:0000256" key="4">
    <source>
        <dbReference type="ARBA" id="ARBA00015132"/>
    </source>
</evidence>
<dbReference type="GO" id="GO:0006065">
    <property type="term" value="P:UDP-glucuronate biosynthetic process"/>
    <property type="evidence" value="ECO:0007669"/>
    <property type="project" value="UniProtKB-UniPathway"/>
</dbReference>
<dbReference type="STRING" id="758793.BRPE64_ACDS20620"/>
<evidence type="ECO:0000256" key="8">
    <source>
        <dbReference type="PIRNR" id="PIRNR000124"/>
    </source>
</evidence>
<proteinExistence type="inferred from homology"/>
<dbReference type="PATRIC" id="fig|758793.3.peg.2065"/>
<feature type="binding site" evidence="11">
    <location>
        <position position="35"/>
    </location>
    <ligand>
        <name>NAD(+)</name>
        <dbReference type="ChEBI" id="CHEBI:57540"/>
    </ligand>
</feature>
<dbReference type="Gene3D" id="3.40.50.720">
    <property type="entry name" value="NAD(P)-binding Rossmann-like Domain"/>
    <property type="match status" value="2"/>
</dbReference>
<feature type="binding site" evidence="10">
    <location>
        <begin position="263"/>
        <end position="267"/>
    </location>
    <ligand>
        <name>substrate</name>
    </ligand>
</feature>
<dbReference type="NCBIfam" id="TIGR03026">
    <property type="entry name" value="NDP-sugDHase"/>
    <property type="match status" value="1"/>
</dbReference>
<dbReference type="Proteomes" id="UP000013966">
    <property type="component" value="Chromosome 1"/>
</dbReference>
<dbReference type="AlphaFoldDB" id="R4WXM5"/>
<dbReference type="Gene3D" id="1.20.5.100">
    <property type="entry name" value="Cytochrome c1, transmembrane anchor, C-terminal"/>
    <property type="match status" value="1"/>
</dbReference>
<keyword evidence="6 8" id="KW-0520">NAD</keyword>
<dbReference type="InterPro" id="IPR014026">
    <property type="entry name" value="UDP-Glc/GDP-Man_DH_dimer"/>
</dbReference>
<name>R4WXM5_9BURK</name>
<evidence type="ECO:0000313" key="14">
    <source>
        <dbReference type="Proteomes" id="UP000013966"/>
    </source>
</evidence>
<feature type="domain" description="UDP-glucose/GDP-mannose dehydrogenase C-terminal" evidence="12">
    <location>
        <begin position="328"/>
        <end position="440"/>
    </location>
</feature>
<evidence type="ECO:0000256" key="3">
    <source>
        <dbReference type="ARBA" id="ARBA00012954"/>
    </source>
</evidence>
<feature type="binding site" evidence="10">
    <location>
        <position position="335"/>
    </location>
    <ligand>
        <name>substrate</name>
    </ligand>
</feature>
<dbReference type="OrthoDB" id="9803238at2"/>
<feature type="active site" description="Nucleophile" evidence="9">
    <location>
        <position position="274"/>
    </location>
</feature>
<feature type="binding site" evidence="11">
    <location>
        <position position="342"/>
    </location>
    <ligand>
        <name>NAD(+)</name>
        <dbReference type="ChEBI" id="CHEBI:57540"/>
    </ligand>
</feature>
<evidence type="ECO:0000256" key="6">
    <source>
        <dbReference type="ARBA" id="ARBA00023027"/>
    </source>
</evidence>
<feature type="binding site" evidence="11">
    <location>
        <position position="121"/>
    </location>
    <ligand>
        <name>NAD(+)</name>
        <dbReference type="ChEBI" id="CHEBI:57540"/>
    </ligand>
</feature>
<reference evidence="13 14" key="1">
    <citation type="journal article" date="2013" name="Genome Announc.">
        <title>Complete Genome Sequence of Burkholderia sp. Strain RPE64, Bacterial Symbiont of the Bean Bug Riptortus pedestris.</title>
        <authorList>
            <person name="Shibata T.F."/>
            <person name="Maeda T."/>
            <person name="Nikoh N."/>
            <person name="Yamaguchi K."/>
            <person name="Oshima K."/>
            <person name="Hattori M."/>
            <person name="Nishiyama T."/>
            <person name="Hasebe M."/>
            <person name="Fukatsu T."/>
            <person name="Kikuchi Y."/>
            <person name="Shigenobu S."/>
        </authorList>
    </citation>
    <scope>NUCLEOTIDE SEQUENCE [LARGE SCALE GENOMIC DNA]</scope>
</reference>
<dbReference type="SUPFAM" id="SSF51735">
    <property type="entry name" value="NAD(P)-binding Rossmann-fold domains"/>
    <property type="match status" value="1"/>
</dbReference>
<dbReference type="Pfam" id="PF03720">
    <property type="entry name" value="UDPG_MGDP_dh_C"/>
    <property type="match status" value="1"/>
</dbReference>
<dbReference type="InterPro" id="IPR036220">
    <property type="entry name" value="UDP-Glc/GDP-Man_DH_C_sf"/>
</dbReference>
<dbReference type="GO" id="GO:0003979">
    <property type="term" value="F:UDP-glucose 6-dehydrogenase activity"/>
    <property type="evidence" value="ECO:0007669"/>
    <property type="project" value="UniProtKB-EC"/>
</dbReference>
<dbReference type="SUPFAM" id="SSF48179">
    <property type="entry name" value="6-phosphogluconate dehydrogenase C-terminal domain-like"/>
    <property type="match status" value="1"/>
</dbReference>
<dbReference type="InterPro" id="IPR028357">
    <property type="entry name" value="UDPglc_DH_bac"/>
</dbReference>
<dbReference type="InterPro" id="IPR008927">
    <property type="entry name" value="6-PGluconate_DH-like_C_sf"/>
</dbReference>
<dbReference type="PANTHER" id="PTHR43750">
    <property type="entry name" value="UDP-GLUCOSE 6-DEHYDROGENASE TUAD"/>
    <property type="match status" value="1"/>
</dbReference>
<dbReference type="PIRSF" id="PIRSF500134">
    <property type="entry name" value="UDPglc_DH_bac"/>
    <property type="match status" value="1"/>
</dbReference>
<feature type="binding site" evidence="11">
    <location>
        <position position="86"/>
    </location>
    <ligand>
        <name>NAD(+)</name>
        <dbReference type="ChEBI" id="CHEBI:57540"/>
    </ligand>
</feature>
<evidence type="ECO:0000259" key="12">
    <source>
        <dbReference type="SMART" id="SM00984"/>
    </source>
</evidence>
<dbReference type="InterPro" id="IPR017476">
    <property type="entry name" value="UDP-Glc/GDP-Man"/>
</dbReference>
<protein>
    <recommendedName>
        <fullName evidence="4 8">UDP-glucose 6-dehydrogenase</fullName>
        <ecNumber evidence="3 8">1.1.1.22</ecNumber>
    </recommendedName>
</protein>
<evidence type="ECO:0000256" key="11">
    <source>
        <dbReference type="PIRSR" id="PIRSR500134-3"/>
    </source>
</evidence>
<evidence type="ECO:0000256" key="2">
    <source>
        <dbReference type="ARBA" id="ARBA00006601"/>
    </source>
</evidence>
<dbReference type="Pfam" id="PF00984">
    <property type="entry name" value="UDPG_MGDP_dh"/>
    <property type="match status" value="1"/>
</dbReference>
<dbReference type="UniPathway" id="UPA00038">
    <property type="reaction ID" value="UER00491"/>
</dbReference>
<dbReference type="InterPro" id="IPR001732">
    <property type="entry name" value="UDP-Glc/GDP-Man_DH_N"/>
</dbReference>
<dbReference type="InterPro" id="IPR036291">
    <property type="entry name" value="NAD(P)-bd_dom_sf"/>
</dbReference>
<dbReference type="Pfam" id="PF03721">
    <property type="entry name" value="UDPG_MGDP_dh_N"/>
    <property type="match status" value="1"/>
</dbReference>
<dbReference type="GO" id="GO:0051287">
    <property type="term" value="F:NAD binding"/>
    <property type="evidence" value="ECO:0007669"/>
    <property type="project" value="InterPro"/>
</dbReference>
<keyword evidence="14" id="KW-1185">Reference proteome</keyword>
<dbReference type="RefSeq" id="WP_016345966.1">
    <property type="nucleotide sequence ID" value="NC_021287.1"/>
</dbReference>
<dbReference type="SUPFAM" id="SSF52413">
    <property type="entry name" value="UDP-glucose/GDP-mannose dehydrogenase C-terminal domain"/>
    <property type="match status" value="1"/>
</dbReference>
<evidence type="ECO:0000256" key="9">
    <source>
        <dbReference type="PIRSR" id="PIRSR500134-1"/>
    </source>
</evidence>
<dbReference type="EC" id="1.1.1.22" evidence="3 8"/>
<feature type="binding site" evidence="10">
    <location>
        <begin position="159"/>
        <end position="162"/>
    </location>
    <ligand>
        <name>substrate</name>
    </ligand>
</feature>
<dbReference type="PANTHER" id="PTHR43750:SF3">
    <property type="entry name" value="UDP-GLUCOSE 6-DEHYDROGENASE TUAD"/>
    <property type="match status" value="1"/>
</dbReference>
<evidence type="ECO:0000313" key="13">
    <source>
        <dbReference type="EMBL" id="BAN23816.1"/>
    </source>
</evidence>
<dbReference type="HOGENOM" id="CLU_023810_1_2_4"/>
<dbReference type="EMBL" id="AP013058">
    <property type="protein sequence ID" value="BAN23816.1"/>
    <property type="molecule type" value="Genomic_DNA"/>
</dbReference>
<evidence type="ECO:0000256" key="7">
    <source>
        <dbReference type="ARBA" id="ARBA00047473"/>
    </source>
</evidence>
<feature type="binding site" evidence="10">
    <location>
        <position position="271"/>
    </location>
    <ligand>
        <name>substrate</name>
    </ligand>
</feature>
<organism evidence="13 14">
    <name type="scientific">Caballeronia insecticola</name>
    <dbReference type="NCBI Taxonomy" id="758793"/>
    <lineage>
        <taxon>Bacteria</taxon>
        <taxon>Pseudomonadati</taxon>
        <taxon>Pseudomonadota</taxon>
        <taxon>Betaproteobacteria</taxon>
        <taxon>Burkholderiales</taxon>
        <taxon>Burkholderiaceae</taxon>
        <taxon>Caballeronia</taxon>
    </lineage>
</organism>
<dbReference type="PIRSF" id="PIRSF000124">
    <property type="entry name" value="UDPglc_GDPman_dh"/>
    <property type="match status" value="1"/>
</dbReference>
<feature type="binding site" evidence="11">
    <location>
        <position position="162"/>
    </location>
    <ligand>
        <name>NAD(+)</name>
        <dbReference type="ChEBI" id="CHEBI:57540"/>
    </ligand>
</feature>
<comment type="pathway">
    <text evidence="1">Nucleotide-sugar biosynthesis; UDP-alpha-D-glucuronate biosynthesis; UDP-alpha-D-glucuronate from UDP-alpha-D-glucose: step 1/1.</text>
</comment>
<evidence type="ECO:0000256" key="5">
    <source>
        <dbReference type="ARBA" id="ARBA00023002"/>
    </source>
</evidence>
<comment type="catalytic activity">
    <reaction evidence="7 8">
        <text>UDP-alpha-D-glucose + 2 NAD(+) + H2O = UDP-alpha-D-glucuronate + 2 NADH + 3 H(+)</text>
        <dbReference type="Rhea" id="RHEA:23596"/>
        <dbReference type="ChEBI" id="CHEBI:15377"/>
        <dbReference type="ChEBI" id="CHEBI:15378"/>
        <dbReference type="ChEBI" id="CHEBI:57540"/>
        <dbReference type="ChEBI" id="CHEBI:57945"/>
        <dbReference type="ChEBI" id="CHEBI:58052"/>
        <dbReference type="ChEBI" id="CHEBI:58885"/>
        <dbReference type="EC" id="1.1.1.22"/>
    </reaction>
</comment>
<feature type="binding site" evidence="11">
    <location>
        <position position="277"/>
    </location>
    <ligand>
        <name>NAD(+)</name>
        <dbReference type="ChEBI" id="CHEBI:57540"/>
    </ligand>
</feature>